<comment type="similarity">
    <text evidence="1">Belongs to the bacterial solute-binding protein 1 family.</text>
</comment>
<evidence type="ECO:0000256" key="3">
    <source>
        <dbReference type="ARBA" id="ARBA00022729"/>
    </source>
</evidence>
<keyword evidence="3 5" id="KW-0732">Signal</keyword>
<gene>
    <name evidence="6" type="ORF">GCM10011509_06320</name>
</gene>
<dbReference type="PANTHER" id="PTHR43649">
    <property type="entry name" value="ARABINOSE-BINDING PROTEIN-RELATED"/>
    <property type="match status" value="1"/>
</dbReference>
<comment type="caution">
    <text evidence="6">The sequence shown here is derived from an EMBL/GenBank/DDBJ whole genome shotgun (WGS) entry which is preliminary data.</text>
</comment>
<accession>A0ABQ2F4U8</accession>
<feature type="signal peptide" evidence="5">
    <location>
        <begin position="1"/>
        <end position="27"/>
    </location>
</feature>
<feature type="chain" id="PRO_5047244361" evidence="5">
    <location>
        <begin position="28"/>
        <end position="475"/>
    </location>
</feature>
<dbReference type="EMBL" id="BMLB01000001">
    <property type="protein sequence ID" value="GGK60718.1"/>
    <property type="molecule type" value="Genomic_DNA"/>
</dbReference>
<dbReference type="Proteomes" id="UP000662111">
    <property type="component" value="Unassembled WGS sequence"/>
</dbReference>
<dbReference type="Gene3D" id="3.40.190.10">
    <property type="entry name" value="Periplasmic binding protein-like II"/>
    <property type="match status" value="1"/>
</dbReference>
<feature type="region of interest" description="Disordered" evidence="4">
    <location>
        <begin position="456"/>
        <end position="475"/>
    </location>
</feature>
<dbReference type="SUPFAM" id="SSF53850">
    <property type="entry name" value="Periplasmic binding protein-like II"/>
    <property type="match status" value="1"/>
</dbReference>
<evidence type="ECO:0000256" key="1">
    <source>
        <dbReference type="ARBA" id="ARBA00008520"/>
    </source>
</evidence>
<keyword evidence="7" id="KW-1185">Reference proteome</keyword>
<evidence type="ECO:0000313" key="6">
    <source>
        <dbReference type="EMBL" id="GGK60718.1"/>
    </source>
</evidence>
<sequence>MARHTRFSSRPRLAVLAAAALAVPLAACDGGGDGGDGGEGTAGGDGAGITVWIQEDLPDRVAATQAIVDDYVEATGTEVELVPVAEDQFNQLLTSSAAAGDLPDVIGGASLPQVRSLSANELIEPDVAGQIIEGLDAGTFNESAIELVSDEGTALAVPSESWTQLLVYRADLFEEAGLEPPETYEAITAAAEELNGDGMAGFVGANAPADAFTEQTFEHIALGNNCQLVDDAGEVTFGNPECVEALDFYGTLISDYSVSGIQDVDTVRAQYFAGEAAMMVWSTFILDELAGLRDDALPTCEECADDPGWLAENSGIVTSISGPSGTEPVTFGEITSWLVPAEADTEGASEFITYMMNDGYMPWIAIAPEGKVPVRTGTPEEPETYSEQWAELEVGVDTKAPLTDFYGEDVITALTEGASNLNRWAIPQGQGNLLGALQGEQPVAGAVNAVTTGTPAEEAAQSAAETISSVADSMR</sequence>
<name>A0ABQ2F4U8_9MICO</name>
<dbReference type="Pfam" id="PF01547">
    <property type="entry name" value="SBP_bac_1"/>
    <property type="match status" value="1"/>
</dbReference>
<dbReference type="RefSeq" id="WP_022922977.1">
    <property type="nucleotide sequence ID" value="NZ_BMLB01000001.1"/>
</dbReference>
<dbReference type="InterPro" id="IPR050490">
    <property type="entry name" value="Bact_solute-bd_prot1"/>
</dbReference>
<evidence type="ECO:0000256" key="2">
    <source>
        <dbReference type="ARBA" id="ARBA00022448"/>
    </source>
</evidence>
<protein>
    <submittedName>
        <fullName evidence="6">Bicyclomycin resistance protein</fullName>
    </submittedName>
</protein>
<evidence type="ECO:0000256" key="4">
    <source>
        <dbReference type="SAM" id="MobiDB-lite"/>
    </source>
</evidence>
<evidence type="ECO:0000256" key="5">
    <source>
        <dbReference type="SAM" id="SignalP"/>
    </source>
</evidence>
<dbReference type="InterPro" id="IPR006059">
    <property type="entry name" value="SBP"/>
</dbReference>
<dbReference type="PANTHER" id="PTHR43649:SF34">
    <property type="entry name" value="ABC TRANSPORTER PERIPLASMIC-BINDING PROTEIN YCJN-RELATED"/>
    <property type="match status" value="1"/>
</dbReference>
<reference evidence="7" key="1">
    <citation type="journal article" date="2019" name="Int. J. Syst. Evol. Microbiol.">
        <title>The Global Catalogue of Microorganisms (GCM) 10K type strain sequencing project: providing services to taxonomists for standard genome sequencing and annotation.</title>
        <authorList>
            <consortium name="The Broad Institute Genomics Platform"/>
            <consortium name="The Broad Institute Genome Sequencing Center for Infectious Disease"/>
            <person name="Wu L."/>
            <person name="Ma J."/>
        </authorList>
    </citation>
    <scope>NUCLEOTIDE SEQUENCE [LARGE SCALE GENOMIC DNA]</scope>
    <source>
        <strain evidence="7">CGMCC 1.5362</strain>
    </source>
</reference>
<organism evidence="6 7">
    <name type="scientific">Ornithinimicrobium pekingense</name>
    <dbReference type="NCBI Taxonomy" id="384677"/>
    <lineage>
        <taxon>Bacteria</taxon>
        <taxon>Bacillati</taxon>
        <taxon>Actinomycetota</taxon>
        <taxon>Actinomycetes</taxon>
        <taxon>Micrococcales</taxon>
        <taxon>Ornithinimicrobiaceae</taxon>
        <taxon>Ornithinimicrobium</taxon>
    </lineage>
</organism>
<feature type="compositionally biased region" description="Polar residues" evidence="4">
    <location>
        <begin position="463"/>
        <end position="475"/>
    </location>
</feature>
<evidence type="ECO:0000313" key="7">
    <source>
        <dbReference type="Proteomes" id="UP000662111"/>
    </source>
</evidence>
<proteinExistence type="inferred from homology"/>
<keyword evidence="2" id="KW-0813">Transport</keyword>